<sequence>MQAVNTAPVATWIKDETLTVRFANPALARLVGWAPADVVGATDHDLFPGAVADALHADDRAVLRTGRPVTRTHRLPGPEGACVTVCSDPVTADGRCVGVHTTLREVADPAASCAESPEMAGLLDRVFEQSLVGLAFLDRQGRFLRVNDVYAGKLGLPRWAFEGQAYADVNTDHALSATLRDVLETGVPVRSRGRPRQPHGDDDQEVTYWDVLMQPIRDDRGMVNGVLVATVDATDRELATQALRDSEQRYRLLAANASDLITTHDLDGVCTFASPAAHPVLGHDPADIVGRTPGDLSHPDDAACLNHARTLILTDGAPGTFRYRARHGDGRYVWVETTSRAMKDPATGAPSGFIGVTRDVTAQVREGEALRRSRRLYKGLFDGSSAIMLLIDPTSGAIVQANPAASRFYGYPNDRLRAMRIHALNTLPPGEVDRHCQRAALRQCNAFSFRHRLASGEIRDVSVNSTPLELEGRTLLFSIIHDVTDRMAAERALRASEREKARILSSISDLVTFFAADDLRISWTNAAAADAADQTTRAMIGRHCYEIWEEQTAPCPDCPVLKSFRTRQPCESEISTPGGRTFALRAFPAFDETGALEGVVEVARDVTDLVQARQSLAATVADLERAQRIARVGNWSFDPAVGVPVWSAEVFRIHGRDPDQGPPDRGDLERLYDPTDLTLLRGVIDAAVRDGTPYDLLLRLHRPDQPDAWVRMQGEPEPVPGPAGHVVHGTMQDITAIKRAEDALARNEEKLRLALEAADDGIWDWDMVTGELDWSPRCFTLLGYPSDTFSPSLAFWEDMVHPDDRARVLPIVHEGLRAGRPMDVEYRLLRGDGAWMWVQACGKPVAWDGAGRATRAIGTVTDIDMRKRAEQSLVEARISAEQTNQAKSQFIAAMSHELRTPLNAILGFSEMMKDEMLGPVGSPTYREYAADIHASGTHLIDLIDGLMDLAKIEAGRRDLTLATLDLAELISGTLHLVEHRAATQGLTLYRDLAPGLPPLVADDLAVRQIVFNLLTNAIKFTPRGGQITVSAGPGADGGIDLAVADTGIGIAPADQTRLFEPFARAADAEMRRIEGTGLGLALVRSLAEMHGGTVRLASTPGVGSVFTVSFPMREPPAP</sequence>
<dbReference type="InterPro" id="IPR001610">
    <property type="entry name" value="PAC"/>
</dbReference>
<evidence type="ECO:0000256" key="1">
    <source>
        <dbReference type="ARBA" id="ARBA00000085"/>
    </source>
</evidence>
<dbReference type="Pfam" id="PF00512">
    <property type="entry name" value="HisKA"/>
    <property type="match status" value="1"/>
</dbReference>
<dbReference type="InterPro" id="IPR036890">
    <property type="entry name" value="HATPase_C_sf"/>
</dbReference>
<dbReference type="FunFam" id="3.30.565.10:FF:000006">
    <property type="entry name" value="Sensor histidine kinase WalK"/>
    <property type="match status" value="1"/>
</dbReference>
<dbReference type="RefSeq" id="WP_184433996.1">
    <property type="nucleotide sequence ID" value="NZ_JACIGI010000011.1"/>
</dbReference>
<dbReference type="InterPro" id="IPR036097">
    <property type="entry name" value="HisK_dim/P_sf"/>
</dbReference>
<dbReference type="SMART" id="SM00388">
    <property type="entry name" value="HisKA"/>
    <property type="match status" value="1"/>
</dbReference>
<protein>
    <recommendedName>
        <fullName evidence="2">histidine kinase</fullName>
        <ecNumber evidence="2">2.7.13.3</ecNumber>
    </recommendedName>
</protein>
<reference evidence="9 10" key="1">
    <citation type="submission" date="2020-08" db="EMBL/GenBank/DDBJ databases">
        <title>Genome sequencing of Purple Non-Sulfur Bacteria from various extreme environments.</title>
        <authorList>
            <person name="Mayer M."/>
        </authorList>
    </citation>
    <scope>NUCLEOTIDE SEQUENCE [LARGE SCALE GENOMIC DNA]</scope>
    <source>
        <strain evidence="9 10">JA135</strain>
    </source>
</reference>
<feature type="domain" description="PAS" evidence="7">
    <location>
        <begin position="747"/>
        <end position="819"/>
    </location>
</feature>
<dbReference type="CDD" id="cd00130">
    <property type="entry name" value="PAS"/>
    <property type="match status" value="5"/>
</dbReference>
<dbReference type="InterPro" id="IPR000700">
    <property type="entry name" value="PAS-assoc_C"/>
</dbReference>
<evidence type="ECO:0000259" key="8">
    <source>
        <dbReference type="PROSITE" id="PS50113"/>
    </source>
</evidence>
<dbReference type="Pfam" id="PF13426">
    <property type="entry name" value="PAS_9"/>
    <property type="match status" value="1"/>
</dbReference>
<dbReference type="InterPro" id="IPR013655">
    <property type="entry name" value="PAS_fold_3"/>
</dbReference>
<dbReference type="PRINTS" id="PR00344">
    <property type="entry name" value="BCTRLSENSOR"/>
</dbReference>
<dbReference type="CDD" id="cd00082">
    <property type="entry name" value="HisKA"/>
    <property type="match status" value="1"/>
</dbReference>
<feature type="domain" description="Histidine kinase" evidence="6">
    <location>
        <begin position="893"/>
        <end position="1114"/>
    </location>
</feature>
<gene>
    <name evidence="9" type="ORF">GGD88_001651</name>
</gene>
<comment type="catalytic activity">
    <reaction evidence="1">
        <text>ATP + protein L-histidine = ADP + protein N-phospho-L-histidine.</text>
        <dbReference type="EC" id="2.7.13.3"/>
    </reaction>
</comment>
<dbReference type="Gene3D" id="3.30.565.10">
    <property type="entry name" value="Histidine kinase-like ATPase, C-terminal domain"/>
    <property type="match status" value="1"/>
</dbReference>
<dbReference type="Pfam" id="PF02518">
    <property type="entry name" value="HATPase_c"/>
    <property type="match status" value="1"/>
</dbReference>
<dbReference type="InterPro" id="IPR003594">
    <property type="entry name" value="HATPase_dom"/>
</dbReference>
<dbReference type="SUPFAM" id="SSF47384">
    <property type="entry name" value="Homodimeric domain of signal transducing histidine kinase"/>
    <property type="match status" value="1"/>
</dbReference>
<feature type="domain" description="PAS" evidence="7">
    <location>
        <begin position="1"/>
        <end position="64"/>
    </location>
</feature>
<evidence type="ECO:0000256" key="3">
    <source>
        <dbReference type="ARBA" id="ARBA00022553"/>
    </source>
</evidence>
<dbReference type="CDD" id="cd16922">
    <property type="entry name" value="HATPase_EvgS-ArcB-TorS-like"/>
    <property type="match status" value="1"/>
</dbReference>
<dbReference type="PROSITE" id="PS50113">
    <property type="entry name" value="PAC"/>
    <property type="match status" value="3"/>
</dbReference>
<dbReference type="NCBIfam" id="TIGR00229">
    <property type="entry name" value="sensory_box"/>
    <property type="match status" value="3"/>
</dbReference>
<evidence type="ECO:0000313" key="10">
    <source>
        <dbReference type="Proteomes" id="UP000555728"/>
    </source>
</evidence>
<dbReference type="InterPro" id="IPR005467">
    <property type="entry name" value="His_kinase_dom"/>
</dbReference>
<dbReference type="InterPro" id="IPR000014">
    <property type="entry name" value="PAS"/>
</dbReference>
<dbReference type="SMART" id="SM00086">
    <property type="entry name" value="PAC"/>
    <property type="match status" value="5"/>
</dbReference>
<name>A0A7W6WKR7_9PROT</name>
<dbReference type="PROSITE" id="PS50109">
    <property type="entry name" value="HIS_KIN"/>
    <property type="match status" value="1"/>
</dbReference>
<keyword evidence="5" id="KW-0418">Kinase</keyword>
<proteinExistence type="predicted"/>
<dbReference type="InterPro" id="IPR052162">
    <property type="entry name" value="Sensor_kinase/Photoreceptor"/>
</dbReference>
<dbReference type="Gene3D" id="1.10.287.130">
    <property type="match status" value="1"/>
</dbReference>
<dbReference type="SUPFAM" id="SSF55874">
    <property type="entry name" value="ATPase domain of HSP90 chaperone/DNA topoisomerase II/histidine kinase"/>
    <property type="match status" value="1"/>
</dbReference>
<dbReference type="Gene3D" id="3.30.450.20">
    <property type="entry name" value="PAS domain"/>
    <property type="match status" value="7"/>
</dbReference>
<feature type="domain" description="PAC" evidence="8">
    <location>
        <begin position="822"/>
        <end position="875"/>
    </location>
</feature>
<dbReference type="EC" id="2.7.13.3" evidence="2"/>
<dbReference type="GO" id="GO:0000155">
    <property type="term" value="F:phosphorelay sensor kinase activity"/>
    <property type="evidence" value="ECO:0007669"/>
    <property type="project" value="InterPro"/>
</dbReference>
<dbReference type="Pfam" id="PF08448">
    <property type="entry name" value="PAS_4"/>
    <property type="match status" value="3"/>
</dbReference>
<evidence type="ECO:0000259" key="6">
    <source>
        <dbReference type="PROSITE" id="PS50109"/>
    </source>
</evidence>
<dbReference type="SUPFAM" id="SSF55785">
    <property type="entry name" value="PYP-like sensor domain (PAS domain)"/>
    <property type="match status" value="7"/>
</dbReference>
<keyword evidence="3" id="KW-0597">Phosphoprotein</keyword>
<organism evidence="9 10">
    <name type="scientific">Roseospira goensis</name>
    <dbReference type="NCBI Taxonomy" id="391922"/>
    <lineage>
        <taxon>Bacteria</taxon>
        <taxon>Pseudomonadati</taxon>
        <taxon>Pseudomonadota</taxon>
        <taxon>Alphaproteobacteria</taxon>
        <taxon>Rhodospirillales</taxon>
        <taxon>Rhodospirillaceae</taxon>
        <taxon>Roseospira</taxon>
    </lineage>
</organism>
<feature type="domain" description="PAC" evidence="8">
    <location>
        <begin position="568"/>
        <end position="618"/>
    </location>
</feature>
<evidence type="ECO:0000259" key="7">
    <source>
        <dbReference type="PROSITE" id="PS50112"/>
    </source>
</evidence>
<dbReference type="PANTHER" id="PTHR43304">
    <property type="entry name" value="PHYTOCHROME-LIKE PROTEIN CPH1"/>
    <property type="match status" value="1"/>
</dbReference>
<dbReference type="Pfam" id="PF08447">
    <property type="entry name" value="PAS_3"/>
    <property type="match status" value="2"/>
</dbReference>
<dbReference type="InterPro" id="IPR013656">
    <property type="entry name" value="PAS_4"/>
</dbReference>
<dbReference type="InterPro" id="IPR004358">
    <property type="entry name" value="Sig_transdc_His_kin-like_C"/>
</dbReference>
<feature type="domain" description="PAC" evidence="8">
    <location>
        <begin position="319"/>
        <end position="372"/>
    </location>
</feature>
<keyword evidence="4" id="KW-0808">Transferase</keyword>
<dbReference type="SMART" id="SM00091">
    <property type="entry name" value="PAS"/>
    <property type="match status" value="6"/>
</dbReference>
<dbReference type="EMBL" id="JACIGI010000011">
    <property type="protein sequence ID" value="MBB4285928.1"/>
    <property type="molecule type" value="Genomic_DNA"/>
</dbReference>
<keyword evidence="10" id="KW-1185">Reference proteome</keyword>
<dbReference type="SMART" id="SM00387">
    <property type="entry name" value="HATPase_c"/>
    <property type="match status" value="1"/>
</dbReference>
<feature type="domain" description="PAS" evidence="7">
    <location>
        <begin position="246"/>
        <end position="316"/>
    </location>
</feature>
<dbReference type="InterPro" id="IPR035965">
    <property type="entry name" value="PAS-like_dom_sf"/>
</dbReference>
<dbReference type="PANTHER" id="PTHR43304:SF1">
    <property type="entry name" value="PAC DOMAIN-CONTAINING PROTEIN"/>
    <property type="match status" value="1"/>
</dbReference>
<dbReference type="AlphaFoldDB" id="A0A7W6WKR7"/>
<dbReference type="PROSITE" id="PS50112">
    <property type="entry name" value="PAS"/>
    <property type="match status" value="3"/>
</dbReference>
<evidence type="ECO:0000256" key="5">
    <source>
        <dbReference type="ARBA" id="ARBA00022777"/>
    </source>
</evidence>
<dbReference type="InterPro" id="IPR003661">
    <property type="entry name" value="HisK_dim/P_dom"/>
</dbReference>
<evidence type="ECO:0000313" key="9">
    <source>
        <dbReference type="EMBL" id="MBB4285928.1"/>
    </source>
</evidence>
<dbReference type="Proteomes" id="UP000555728">
    <property type="component" value="Unassembled WGS sequence"/>
</dbReference>
<evidence type="ECO:0000256" key="4">
    <source>
        <dbReference type="ARBA" id="ARBA00022679"/>
    </source>
</evidence>
<evidence type="ECO:0000256" key="2">
    <source>
        <dbReference type="ARBA" id="ARBA00012438"/>
    </source>
</evidence>
<accession>A0A7W6WKR7</accession>
<comment type="caution">
    <text evidence="9">The sequence shown here is derived from an EMBL/GenBank/DDBJ whole genome shotgun (WGS) entry which is preliminary data.</text>
</comment>